<dbReference type="Proteomes" id="UP000799640">
    <property type="component" value="Unassembled WGS sequence"/>
</dbReference>
<accession>A0A6G1HPU3</accession>
<gene>
    <name evidence="2" type="ORF">EJ06DRAFT_532442</name>
</gene>
<organism evidence="2 3">
    <name type="scientific">Trichodelitschia bisporula</name>
    <dbReference type="NCBI Taxonomy" id="703511"/>
    <lineage>
        <taxon>Eukaryota</taxon>
        <taxon>Fungi</taxon>
        <taxon>Dikarya</taxon>
        <taxon>Ascomycota</taxon>
        <taxon>Pezizomycotina</taxon>
        <taxon>Dothideomycetes</taxon>
        <taxon>Dothideomycetes incertae sedis</taxon>
        <taxon>Phaeotrichales</taxon>
        <taxon>Phaeotrichaceae</taxon>
        <taxon>Trichodelitschia</taxon>
    </lineage>
</organism>
<proteinExistence type="predicted"/>
<protein>
    <submittedName>
        <fullName evidence="2">Uncharacterized protein</fullName>
    </submittedName>
</protein>
<reference evidence="2" key="1">
    <citation type="journal article" date="2020" name="Stud. Mycol.">
        <title>101 Dothideomycetes genomes: a test case for predicting lifestyles and emergence of pathogens.</title>
        <authorList>
            <person name="Haridas S."/>
            <person name="Albert R."/>
            <person name="Binder M."/>
            <person name="Bloem J."/>
            <person name="Labutti K."/>
            <person name="Salamov A."/>
            <person name="Andreopoulos B."/>
            <person name="Baker S."/>
            <person name="Barry K."/>
            <person name="Bills G."/>
            <person name="Bluhm B."/>
            <person name="Cannon C."/>
            <person name="Castanera R."/>
            <person name="Culley D."/>
            <person name="Daum C."/>
            <person name="Ezra D."/>
            <person name="Gonzalez J."/>
            <person name="Henrissat B."/>
            <person name="Kuo A."/>
            <person name="Liang C."/>
            <person name="Lipzen A."/>
            <person name="Lutzoni F."/>
            <person name="Magnuson J."/>
            <person name="Mondo S."/>
            <person name="Nolan M."/>
            <person name="Ohm R."/>
            <person name="Pangilinan J."/>
            <person name="Park H.-J."/>
            <person name="Ramirez L."/>
            <person name="Alfaro M."/>
            <person name="Sun H."/>
            <person name="Tritt A."/>
            <person name="Yoshinaga Y."/>
            <person name="Zwiers L.-H."/>
            <person name="Turgeon B."/>
            <person name="Goodwin S."/>
            <person name="Spatafora J."/>
            <person name="Crous P."/>
            <person name="Grigoriev I."/>
        </authorList>
    </citation>
    <scope>NUCLEOTIDE SEQUENCE</scope>
    <source>
        <strain evidence="2">CBS 262.69</strain>
    </source>
</reference>
<feature type="region of interest" description="Disordered" evidence="1">
    <location>
        <begin position="1"/>
        <end position="49"/>
    </location>
</feature>
<keyword evidence="3" id="KW-1185">Reference proteome</keyword>
<evidence type="ECO:0000313" key="2">
    <source>
        <dbReference type="EMBL" id="KAF2398078.1"/>
    </source>
</evidence>
<evidence type="ECO:0000313" key="3">
    <source>
        <dbReference type="Proteomes" id="UP000799640"/>
    </source>
</evidence>
<name>A0A6G1HPU3_9PEZI</name>
<evidence type="ECO:0000256" key="1">
    <source>
        <dbReference type="SAM" id="MobiDB-lite"/>
    </source>
</evidence>
<dbReference type="AlphaFoldDB" id="A0A6G1HPU3"/>
<sequence length="128" mass="14824">MQGHTHSASFYPSPKQRTAPSAFNNLPTPLMHRPKPHPRSRHPPQPPALLPPLLLHPLFRPGPRPHILLPDPVFLILPPRDRRNMPMPTLPLAAPRIRPMMILHRPRRPLLRLHRPELLRLMCRHVGE</sequence>
<feature type="compositionally biased region" description="Polar residues" evidence="1">
    <location>
        <begin position="1"/>
        <end position="27"/>
    </location>
</feature>
<dbReference type="EMBL" id="ML996701">
    <property type="protein sequence ID" value="KAF2398078.1"/>
    <property type="molecule type" value="Genomic_DNA"/>
</dbReference>
<feature type="compositionally biased region" description="Basic residues" evidence="1">
    <location>
        <begin position="32"/>
        <end position="42"/>
    </location>
</feature>